<feature type="domain" description="SH3" evidence="4">
    <location>
        <begin position="380"/>
        <end position="451"/>
    </location>
</feature>
<dbReference type="Pfam" id="PF00018">
    <property type="entry name" value="SH3_1"/>
    <property type="match status" value="1"/>
</dbReference>
<feature type="compositionally biased region" description="Polar residues" evidence="3">
    <location>
        <begin position="327"/>
        <end position="343"/>
    </location>
</feature>
<evidence type="ECO:0000256" key="1">
    <source>
        <dbReference type="ARBA" id="ARBA00022443"/>
    </source>
</evidence>
<evidence type="ECO:0000259" key="5">
    <source>
        <dbReference type="PROSITE" id="PS50234"/>
    </source>
</evidence>
<dbReference type="SMART" id="SM00326">
    <property type="entry name" value="SH3"/>
    <property type="match status" value="1"/>
</dbReference>
<name>A0A914W7G4_9BILA</name>
<evidence type="ECO:0000313" key="7">
    <source>
        <dbReference type="Proteomes" id="UP000887566"/>
    </source>
</evidence>
<dbReference type="InterPro" id="IPR013694">
    <property type="entry name" value="VIT"/>
</dbReference>
<dbReference type="InterPro" id="IPR050934">
    <property type="entry name" value="ITIH"/>
</dbReference>
<feature type="domain" description="VIT" evidence="6">
    <location>
        <begin position="441"/>
        <end position="570"/>
    </location>
</feature>
<keyword evidence="7" id="KW-1185">Reference proteome</keyword>
<evidence type="ECO:0000313" key="8">
    <source>
        <dbReference type="WBParaSite" id="PSAMB.scaffold333size56259.g4823.t2"/>
    </source>
</evidence>
<organism evidence="7 8">
    <name type="scientific">Plectus sambesii</name>
    <dbReference type="NCBI Taxonomy" id="2011161"/>
    <lineage>
        <taxon>Eukaryota</taxon>
        <taxon>Metazoa</taxon>
        <taxon>Ecdysozoa</taxon>
        <taxon>Nematoda</taxon>
        <taxon>Chromadorea</taxon>
        <taxon>Plectida</taxon>
        <taxon>Plectina</taxon>
        <taxon>Plectoidea</taxon>
        <taxon>Plectidae</taxon>
        <taxon>Plectus</taxon>
    </lineage>
</organism>
<protein>
    <submittedName>
        <fullName evidence="8">Uncharacterized protein</fullName>
    </submittedName>
</protein>
<dbReference type="SUPFAM" id="SSF50044">
    <property type="entry name" value="SH3-domain"/>
    <property type="match status" value="1"/>
</dbReference>
<dbReference type="InterPro" id="IPR036028">
    <property type="entry name" value="SH3-like_dom_sf"/>
</dbReference>
<dbReference type="SMART" id="SM00327">
    <property type="entry name" value="VWA"/>
    <property type="match status" value="1"/>
</dbReference>
<dbReference type="SUPFAM" id="SSF103657">
    <property type="entry name" value="BAR/IMD domain-like"/>
    <property type="match status" value="1"/>
</dbReference>
<dbReference type="PANTHER" id="PTHR10338">
    <property type="entry name" value="INTER-ALPHA-TRYPSIN INHIBITOR HEAVY CHAIN FAMILY MEMBER"/>
    <property type="match status" value="1"/>
</dbReference>
<dbReference type="PANTHER" id="PTHR10338:SF108">
    <property type="entry name" value="INTER-ALPHA-TRYPSIN INHIBITOR HEAVY CHAIN H4-LIKE PROTEIN"/>
    <property type="match status" value="1"/>
</dbReference>
<evidence type="ECO:0000256" key="2">
    <source>
        <dbReference type="PROSITE-ProRule" id="PRU00192"/>
    </source>
</evidence>
<dbReference type="PROSITE" id="PS50002">
    <property type="entry name" value="SH3"/>
    <property type="match status" value="1"/>
</dbReference>
<dbReference type="PROSITE" id="PS51468">
    <property type="entry name" value="VIT"/>
    <property type="match status" value="1"/>
</dbReference>
<feature type="region of interest" description="Disordered" evidence="3">
    <location>
        <begin position="324"/>
        <end position="376"/>
    </location>
</feature>
<dbReference type="Pfam" id="PF13768">
    <property type="entry name" value="VWA_3"/>
    <property type="match status" value="1"/>
</dbReference>
<feature type="domain" description="VWFA" evidence="5">
    <location>
        <begin position="703"/>
        <end position="883"/>
    </location>
</feature>
<evidence type="ECO:0000259" key="6">
    <source>
        <dbReference type="PROSITE" id="PS51468"/>
    </source>
</evidence>
<dbReference type="InterPro" id="IPR036465">
    <property type="entry name" value="vWFA_dom_sf"/>
</dbReference>
<sequence length="1351" mass="149032">MFGKEVSAVGRAQAGAHPALWFVEYCCLRFARKRTGQWSAEGVISRRRYPLTRQTERVRPSRSGDGDVGVASTVERLWEVVARSASGGSRRRCLRARERASFGSTVIRWNSVITATQRSALTAARPPVKPTPAHTPSLCLERRPSERTTCESATTSDMHEKNVGGKKRSCVLFPRFCFQSLVFISAGAEEDGGENDGAVYSTNLRRGRALPKIYKDYWARIEAADAQQDLRWWANAHGTGMPMNWPVFEEYSEEFQAISKHQAREVGKKEIANSTILLKGVNAERFHKEFIEYSPEMRRIANPKKASLDGQAVVLTKQRITDHHHNPQVSSTAPITNGNGQPQKSERPSDNGAKTPDGDGYSPFDDDWDAGNDALVDDGRPGVKVKALYDYAPQESDELQLCKGEIFEKLEDEDDQGWCKGRVGNKTTDDDDMRRLCLLMLATTLFAAVKGQGGVRIRHLHIISEIQSRFAITDVLSEMENENSQAQEVTFAAQLPEEAFITNFSLEQNGVITYGTVKEKDEARKEYEKAKNEGKTASEVRKNPRATNVFEISINLAAHSKINFNLTYQEVLRRVHGVYKHIINVHPNQPVDDVQVDVLIAERDPISLIHVPAFGEDTAKLSNKELLNVPEATDVEARSTNEKTGSLAYVHFKPEMSAQKRVNGQLVVLYDVERGKDGGQIEVVNGYFVHYVAPADIRKGDKHVVFVLDKSGSMKGRKFEQMKTAMKTILSEMDETDRVNILMFSDKVEQWTQGSVPANAQNVEEAKRFIDSTEVSGGTNIFAALVKAIELLDADRSDPLATMIVFLTDGQPTIGEKNANVIVDQLTRKNGAASEFSLHSIAFGDDADYALLKRISGRNKGLARKVYEDSDASLQISGFYEEIAVPLLRNVKIEYISENIDVGSLVEDGGDSLFGGGEMVRVGKIKPDHNQDVRATVSGLTKNGPVQFDAVSDSDSPTSRCFPKPPPKKTAGEDKFGSIPRKAIVLCDEEIIDGGTEGEGDGDGEGQEEGQGEEDGDGEREGEGEGEGEGRGREGSDWSEESHVPGQPRAPLVANSVGGFLERMWAYRSIKKYTNVKDVQAEGPQEVANVVTQISKLALKYGFVTDYTSMVVILPNESEARELSQTTETREVKVKQEELNPLEGRPAGFNRVPQSSVLVPEPPKESPHPLQPTGFGSTCTVDVVIILDLVSNDVANFYRSRRFAERVVAVAGQRGQITARYVIARLEQDRSLSVVHNLGDRQSIEVVQGIIADILTANPVGQVKDVLTVLRGSESPKLPKLVLFFTSGNGDLGRFLPYLRVIGRTSAKTVAVSPYENFTIDKRGELLRVLSSERQILGDPSVEQVAEIIAC</sequence>
<feature type="compositionally biased region" description="Acidic residues" evidence="3">
    <location>
        <begin position="993"/>
        <end position="1018"/>
    </location>
</feature>
<accession>A0A914W7G4</accession>
<dbReference type="WBParaSite" id="PSAMB.scaffold333size56259.g4823.t2">
    <property type="protein sequence ID" value="PSAMB.scaffold333size56259.g4823.t2"/>
    <property type="gene ID" value="PSAMB.scaffold333size56259.g4823"/>
</dbReference>
<evidence type="ECO:0000256" key="3">
    <source>
        <dbReference type="SAM" id="MobiDB-lite"/>
    </source>
</evidence>
<dbReference type="InterPro" id="IPR001452">
    <property type="entry name" value="SH3_domain"/>
</dbReference>
<dbReference type="Gene3D" id="2.30.30.40">
    <property type="entry name" value="SH3 Domains"/>
    <property type="match status" value="1"/>
</dbReference>
<dbReference type="SMART" id="SM00609">
    <property type="entry name" value="VIT"/>
    <property type="match status" value="1"/>
</dbReference>
<evidence type="ECO:0000259" key="4">
    <source>
        <dbReference type="PROSITE" id="PS50002"/>
    </source>
</evidence>
<feature type="compositionally biased region" description="Basic and acidic residues" evidence="3">
    <location>
        <begin position="1019"/>
        <end position="1043"/>
    </location>
</feature>
<dbReference type="InterPro" id="IPR027267">
    <property type="entry name" value="AH/BAR_dom_sf"/>
</dbReference>
<dbReference type="Gene3D" id="3.40.50.410">
    <property type="entry name" value="von Willebrand factor, type A domain"/>
    <property type="match status" value="1"/>
</dbReference>
<dbReference type="Proteomes" id="UP000887566">
    <property type="component" value="Unplaced"/>
</dbReference>
<dbReference type="InterPro" id="IPR002035">
    <property type="entry name" value="VWF_A"/>
</dbReference>
<proteinExistence type="predicted"/>
<keyword evidence="1 2" id="KW-0728">SH3 domain</keyword>
<dbReference type="SUPFAM" id="SSF53300">
    <property type="entry name" value="vWA-like"/>
    <property type="match status" value="1"/>
</dbReference>
<dbReference type="Pfam" id="PF08487">
    <property type="entry name" value="VIT"/>
    <property type="match status" value="1"/>
</dbReference>
<reference evidence="8" key="1">
    <citation type="submission" date="2022-11" db="UniProtKB">
        <authorList>
            <consortium name="WormBaseParasite"/>
        </authorList>
    </citation>
    <scope>IDENTIFICATION</scope>
</reference>
<dbReference type="PROSITE" id="PS50234">
    <property type="entry name" value="VWFA"/>
    <property type="match status" value="1"/>
</dbReference>
<feature type="region of interest" description="Disordered" evidence="3">
    <location>
        <begin position="941"/>
        <end position="976"/>
    </location>
</feature>
<feature type="region of interest" description="Disordered" evidence="3">
    <location>
        <begin position="993"/>
        <end position="1053"/>
    </location>
</feature>